<dbReference type="EMBL" id="CM003613">
    <property type="protein sequence ID" value="KYP58099.1"/>
    <property type="molecule type" value="Genomic_DNA"/>
</dbReference>
<name>A0A151STL2_CAJCA</name>
<evidence type="ECO:0000313" key="2">
    <source>
        <dbReference type="EMBL" id="KYP58099.1"/>
    </source>
</evidence>
<feature type="region of interest" description="Disordered" evidence="1">
    <location>
        <begin position="1"/>
        <end position="35"/>
    </location>
</feature>
<dbReference type="PANTHER" id="PTHR34962:SF3">
    <property type="entry name" value="ABC SUBFAMILY C PROTEIN"/>
    <property type="match status" value="1"/>
</dbReference>
<dbReference type="STRING" id="3821.A0A151STL2"/>
<accession>A0A151STL2</accession>
<organism evidence="2 3">
    <name type="scientific">Cajanus cajan</name>
    <name type="common">Pigeon pea</name>
    <name type="synonym">Cajanus indicus</name>
    <dbReference type="NCBI Taxonomy" id="3821"/>
    <lineage>
        <taxon>Eukaryota</taxon>
        <taxon>Viridiplantae</taxon>
        <taxon>Streptophyta</taxon>
        <taxon>Embryophyta</taxon>
        <taxon>Tracheophyta</taxon>
        <taxon>Spermatophyta</taxon>
        <taxon>Magnoliopsida</taxon>
        <taxon>eudicotyledons</taxon>
        <taxon>Gunneridae</taxon>
        <taxon>Pentapetalae</taxon>
        <taxon>rosids</taxon>
        <taxon>fabids</taxon>
        <taxon>Fabales</taxon>
        <taxon>Fabaceae</taxon>
        <taxon>Papilionoideae</taxon>
        <taxon>50 kb inversion clade</taxon>
        <taxon>NPAAA clade</taxon>
        <taxon>indigoferoid/millettioid clade</taxon>
        <taxon>Phaseoleae</taxon>
        <taxon>Cajanus</taxon>
    </lineage>
</organism>
<gene>
    <name evidence="2" type="ORF">KK1_004390</name>
</gene>
<evidence type="ECO:0000313" key="3">
    <source>
        <dbReference type="Proteomes" id="UP000075243"/>
    </source>
</evidence>
<evidence type="ECO:0000256" key="1">
    <source>
        <dbReference type="SAM" id="MobiDB-lite"/>
    </source>
</evidence>
<dbReference type="AlphaFoldDB" id="A0A151STL2"/>
<sequence>MASARYSPFSLLTPHANGPTPPRIPLSSKRHRKNHLRPKILKTLTKPYPPTLPLLPSPPQQPVISPQENNNLYVEIAAGETLAGDIVDNLGEVQVSEATTIADNFEELQVSDATAKENGVFENVSAVDIFKYGGMYFLGFFVLQTVYTVWVAGNYNSTQKDGDLEVDGRDNENGKTVSLPVNGASNVFGVEDQLDMEKKIEEIRLMAREARRIEEGFVEESQETIVENDGVHSINGGSRHGLAKKSSAANRVEVKKANTKTGMWWLNLRYVFVILMQRDSDEGSTGLYSFKFSSKEQDLSDDSYTVAFEDHADANNFCFLLESFFKDLGSFSADAVPMSIQELNEEIISRAKKVVVVKKRQLQLYAGQPLADVEMALCSIIEQDQNAP</sequence>
<dbReference type="Gramene" id="C.cajan_04286.t">
    <property type="protein sequence ID" value="C.cajan_04286.t"/>
    <property type="gene ID" value="C.cajan_04286"/>
</dbReference>
<dbReference type="OMA" id="PHANGPT"/>
<dbReference type="PANTHER" id="PTHR34962">
    <property type="entry name" value="EMBRYO DEFECTIVE 1703-RELATED"/>
    <property type="match status" value="1"/>
</dbReference>
<dbReference type="Proteomes" id="UP000075243">
    <property type="component" value="Chromosome 11"/>
</dbReference>
<reference evidence="2 3" key="1">
    <citation type="journal article" date="2012" name="Nat. Biotechnol.">
        <title>Draft genome sequence of pigeonpea (Cajanus cajan), an orphan legume crop of resource-poor farmers.</title>
        <authorList>
            <person name="Varshney R.K."/>
            <person name="Chen W."/>
            <person name="Li Y."/>
            <person name="Bharti A.K."/>
            <person name="Saxena R.K."/>
            <person name="Schlueter J.A."/>
            <person name="Donoghue M.T."/>
            <person name="Azam S."/>
            <person name="Fan G."/>
            <person name="Whaley A.M."/>
            <person name="Farmer A.D."/>
            <person name="Sheridan J."/>
            <person name="Iwata A."/>
            <person name="Tuteja R."/>
            <person name="Penmetsa R.V."/>
            <person name="Wu W."/>
            <person name="Upadhyaya H.D."/>
            <person name="Yang S.P."/>
            <person name="Shah T."/>
            <person name="Saxena K.B."/>
            <person name="Michael T."/>
            <person name="McCombie W.R."/>
            <person name="Yang B."/>
            <person name="Zhang G."/>
            <person name="Yang H."/>
            <person name="Wang J."/>
            <person name="Spillane C."/>
            <person name="Cook D.R."/>
            <person name="May G.D."/>
            <person name="Xu X."/>
            <person name="Jackson S.A."/>
        </authorList>
    </citation>
    <scope>NUCLEOTIDE SEQUENCE [LARGE SCALE GENOMIC DNA]</scope>
    <source>
        <strain evidence="3">cv. Asha</strain>
    </source>
</reference>
<proteinExistence type="predicted"/>
<keyword evidence="3" id="KW-1185">Reference proteome</keyword>
<protein>
    <submittedName>
        <fullName evidence="2">Uncharacterized protein</fullName>
    </submittedName>
</protein>